<gene>
    <name evidence="1" type="ORF">SAMN05444351_3348</name>
</gene>
<dbReference type="Proteomes" id="UP000184471">
    <property type="component" value="Unassembled WGS sequence"/>
</dbReference>
<dbReference type="NCBIfam" id="TIGR04222">
    <property type="entry name" value="near_uncomplex"/>
    <property type="match status" value="1"/>
</dbReference>
<dbReference type="AlphaFoldDB" id="A0A1M5MYE6"/>
<dbReference type="InterPro" id="IPR026467">
    <property type="entry name" value="Ser/Gly_Cys_C_dom"/>
</dbReference>
<dbReference type="STRING" id="1070870.SAMN05444351_3348"/>
<dbReference type="OrthoDB" id="3620552at2"/>
<evidence type="ECO:0000313" key="1">
    <source>
        <dbReference type="EMBL" id="SHG82360.1"/>
    </source>
</evidence>
<proteinExistence type="predicted"/>
<sequence>MTEHPDVYEVACLAGGPQRVVDTALVALVVTGRVRAVAPGELQVVEPRRRHPVEAAVLDAVGGRGRRSVETVRWRALADDRVTVLPRRLRAERLLGRFTGPTAAGRRVLERARAADVGPVLHVALEGRDRLTDPALREAVCDPPRRPVLPGVAASPWALSYADGCEVAQRTRDTLVARGLDGRP</sequence>
<organism evidence="1 2">
    <name type="scientific">Geodermatophilus nigrescens</name>
    <dbReference type="NCBI Taxonomy" id="1070870"/>
    <lineage>
        <taxon>Bacteria</taxon>
        <taxon>Bacillati</taxon>
        <taxon>Actinomycetota</taxon>
        <taxon>Actinomycetes</taxon>
        <taxon>Geodermatophilales</taxon>
        <taxon>Geodermatophilaceae</taxon>
        <taxon>Geodermatophilus</taxon>
    </lineage>
</organism>
<name>A0A1M5MYE6_9ACTN</name>
<reference evidence="1 2" key="1">
    <citation type="submission" date="2016-11" db="EMBL/GenBank/DDBJ databases">
        <authorList>
            <person name="Jaros S."/>
            <person name="Januszkiewicz K."/>
            <person name="Wedrychowicz H."/>
        </authorList>
    </citation>
    <scope>NUCLEOTIDE SEQUENCE [LARGE SCALE GENOMIC DNA]</scope>
    <source>
        <strain evidence="1 2">DSM 45408</strain>
    </source>
</reference>
<keyword evidence="2" id="KW-1185">Reference proteome</keyword>
<protein>
    <submittedName>
        <fullName evidence="1">TIGR04222 domain-containing protein</fullName>
    </submittedName>
</protein>
<evidence type="ECO:0000313" key="2">
    <source>
        <dbReference type="Proteomes" id="UP000184471"/>
    </source>
</evidence>
<accession>A0A1M5MYE6</accession>
<dbReference type="EMBL" id="FQVX01000003">
    <property type="protein sequence ID" value="SHG82360.1"/>
    <property type="molecule type" value="Genomic_DNA"/>
</dbReference>